<dbReference type="KEGG" id="dti:Desti_0887"/>
<dbReference type="Gene3D" id="2.30.110.10">
    <property type="entry name" value="Electron Transport, Fmn-binding Protein, Chain A"/>
    <property type="match status" value="1"/>
</dbReference>
<accession>I4C217</accession>
<reference evidence="3" key="1">
    <citation type="submission" date="2012-06" db="EMBL/GenBank/DDBJ databases">
        <title>Complete sequence of chromosome of Desulfomonile tiedjei DSM 6799.</title>
        <authorList>
            <person name="Lucas S."/>
            <person name="Copeland A."/>
            <person name="Lapidus A."/>
            <person name="Glavina del Rio T."/>
            <person name="Dalin E."/>
            <person name="Tice H."/>
            <person name="Bruce D."/>
            <person name="Goodwin L."/>
            <person name="Pitluck S."/>
            <person name="Peters L."/>
            <person name="Ovchinnikova G."/>
            <person name="Zeytun A."/>
            <person name="Lu M."/>
            <person name="Kyrpides N."/>
            <person name="Mavromatis K."/>
            <person name="Ivanova N."/>
            <person name="Brettin T."/>
            <person name="Detter J.C."/>
            <person name="Han C."/>
            <person name="Larimer F."/>
            <person name="Land M."/>
            <person name="Hauser L."/>
            <person name="Markowitz V."/>
            <person name="Cheng J.-F."/>
            <person name="Hugenholtz P."/>
            <person name="Woyke T."/>
            <person name="Wu D."/>
            <person name="Spring S."/>
            <person name="Schroeder M."/>
            <person name="Brambilla E."/>
            <person name="Klenk H.-P."/>
            <person name="Eisen J.A."/>
        </authorList>
    </citation>
    <scope>NUCLEOTIDE SEQUENCE [LARGE SCALE GENOMIC DNA]</scope>
    <source>
        <strain evidence="3">ATCC 49306 / DSM 6799 / DCB-1</strain>
    </source>
</reference>
<sequence>MSKELMEYFNKQPRMATLSTADSKGNVDSAYFGSPRMIDEKTIVMGSGTNRTLANLRENPKAVFLIMEPGKTIAEWKGVRIYVTMKDCATSGQQLDQMRAAIAERVGPEVANKMIHAAITFEIDNIRPLADFGQSWEKSI</sequence>
<evidence type="ECO:0000313" key="3">
    <source>
        <dbReference type="Proteomes" id="UP000006055"/>
    </source>
</evidence>
<dbReference type="RefSeq" id="WP_014808764.1">
    <property type="nucleotide sequence ID" value="NC_018025.1"/>
</dbReference>
<dbReference type="eggNOG" id="COG3576">
    <property type="taxonomic scope" value="Bacteria"/>
</dbReference>
<keyword evidence="3" id="KW-1185">Reference proteome</keyword>
<dbReference type="PANTHER" id="PTHR40660:SF1">
    <property type="entry name" value="5'-PHOSPHATE OXIDASE PUTATIVE DOMAIN-CONTAINING PROTEIN-RELATED"/>
    <property type="match status" value="1"/>
</dbReference>
<dbReference type="Proteomes" id="UP000006055">
    <property type="component" value="Chromosome"/>
</dbReference>
<dbReference type="EMBL" id="CP003360">
    <property type="protein sequence ID" value="AFM23608.1"/>
    <property type="molecule type" value="Genomic_DNA"/>
</dbReference>
<proteinExistence type="predicted"/>
<dbReference type="InterPro" id="IPR012349">
    <property type="entry name" value="Split_barrel_FMN-bd"/>
</dbReference>
<evidence type="ECO:0000259" key="1">
    <source>
        <dbReference type="Pfam" id="PF01243"/>
    </source>
</evidence>
<name>I4C217_DESTA</name>
<feature type="domain" description="Pyridoxamine 5'-phosphate oxidase N-terminal" evidence="1">
    <location>
        <begin position="4"/>
        <end position="110"/>
    </location>
</feature>
<dbReference type="InterPro" id="IPR011576">
    <property type="entry name" value="Pyridox_Oxase_N"/>
</dbReference>
<dbReference type="STRING" id="706587.Desti_0887"/>
<dbReference type="Pfam" id="PF01243">
    <property type="entry name" value="PNPOx_N"/>
    <property type="match status" value="1"/>
</dbReference>
<evidence type="ECO:0000313" key="2">
    <source>
        <dbReference type="EMBL" id="AFM23608.1"/>
    </source>
</evidence>
<gene>
    <name evidence="2" type="ordered locus">Desti_0887</name>
</gene>
<dbReference type="OrthoDB" id="5396728at2"/>
<dbReference type="HOGENOM" id="CLU_135509_0_0_7"/>
<protein>
    <submittedName>
        <fullName evidence="2">Pyridoxamine 5''-phosphate oxidase</fullName>
    </submittedName>
</protein>
<dbReference type="SUPFAM" id="SSF50475">
    <property type="entry name" value="FMN-binding split barrel"/>
    <property type="match status" value="1"/>
</dbReference>
<organism evidence="2 3">
    <name type="scientific">Desulfomonile tiedjei (strain ATCC 49306 / DSM 6799 / DCB-1)</name>
    <dbReference type="NCBI Taxonomy" id="706587"/>
    <lineage>
        <taxon>Bacteria</taxon>
        <taxon>Pseudomonadati</taxon>
        <taxon>Thermodesulfobacteriota</taxon>
        <taxon>Desulfomonilia</taxon>
        <taxon>Desulfomonilales</taxon>
        <taxon>Desulfomonilaceae</taxon>
        <taxon>Desulfomonile</taxon>
    </lineage>
</organism>
<dbReference type="PANTHER" id="PTHR40660">
    <property type="entry name" value="5'-PHOSPHATE OXIDASE PUTATIVE DOMAIN-CONTAINING PROTEIN-RELATED"/>
    <property type="match status" value="1"/>
</dbReference>
<dbReference type="AlphaFoldDB" id="I4C217"/>